<evidence type="ECO:0000313" key="3">
    <source>
        <dbReference type="Proteomes" id="UP000001312"/>
    </source>
</evidence>
<keyword evidence="3" id="KW-1185">Reference proteome</keyword>
<feature type="compositionally biased region" description="Basic and acidic residues" evidence="1">
    <location>
        <begin position="9"/>
        <end position="20"/>
    </location>
</feature>
<name>A7EDT0_SCLS1</name>
<dbReference type="GeneID" id="5491684"/>
<evidence type="ECO:0000256" key="1">
    <source>
        <dbReference type="SAM" id="MobiDB-lite"/>
    </source>
</evidence>
<reference evidence="3" key="1">
    <citation type="journal article" date="2011" name="PLoS Genet.">
        <title>Genomic analysis of the necrotrophic fungal pathogens Sclerotinia sclerotiorum and Botrytis cinerea.</title>
        <authorList>
            <person name="Amselem J."/>
            <person name="Cuomo C.A."/>
            <person name="van Kan J.A."/>
            <person name="Viaud M."/>
            <person name="Benito E.P."/>
            <person name="Couloux A."/>
            <person name="Coutinho P.M."/>
            <person name="de Vries R.P."/>
            <person name="Dyer P.S."/>
            <person name="Fillinger S."/>
            <person name="Fournier E."/>
            <person name="Gout L."/>
            <person name="Hahn M."/>
            <person name="Kohn L."/>
            <person name="Lapalu N."/>
            <person name="Plummer K.M."/>
            <person name="Pradier J.M."/>
            <person name="Quevillon E."/>
            <person name="Sharon A."/>
            <person name="Simon A."/>
            <person name="ten Have A."/>
            <person name="Tudzynski B."/>
            <person name="Tudzynski P."/>
            <person name="Wincker P."/>
            <person name="Andrew M."/>
            <person name="Anthouard V."/>
            <person name="Beever R.E."/>
            <person name="Beffa R."/>
            <person name="Benoit I."/>
            <person name="Bouzid O."/>
            <person name="Brault B."/>
            <person name="Chen Z."/>
            <person name="Choquer M."/>
            <person name="Collemare J."/>
            <person name="Cotton P."/>
            <person name="Danchin E.G."/>
            <person name="Da Silva C."/>
            <person name="Gautier A."/>
            <person name="Giraud C."/>
            <person name="Giraud T."/>
            <person name="Gonzalez C."/>
            <person name="Grossetete S."/>
            <person name="Guldener U."/>
            <person name="Henrissat B."/>
            <person name="Howlett B.J."/>
            <person name="Kodira C."/>
            <person name="Kretschmer M."/>
            <person name="Lappartient A."/>
            <person name="Leroch M."/>
            <person name="Levis C."/>
            <person name="Mauceli E."/>
            <person name="Neuveglise C."/>
            <person name="Oeser B."/>
            <person name="Pearson M."/>
            <person name="Poulain J."/>
            <person name="Poussereau N."/>
            <person name="Quesneville H."/>
            <person name="Rascle C."/>
            <person name="Schumacher J."/>
            <person name="Segurens B."/>
            <person name="Sexton A."/>
            <person name="Silva E."/>
            <person name="Sirven C."/>
            <person name="Soanes D.M."/>
            <person name="Talbot N.J."/>
            <person name="Templeton M."/>
            <person name="Yandava C."/>
            <person name="Yarden O."/>
            <person name="Zeng Q."/>
            <person name="Rollins J.A."/>
            <person name="Lebrun M.H."/>
            <person name="Dickman M."/>
        </authorList>
    </citation>
    <scope>NUCLEOTIDE SEQUENCE [LARGE SCALE GENOMIC DNA]</scope>
    <source>
        <strain evidence="3">ATCC 18683 / 1980 / Ss-1</strain>
    </source>
</reference>
<gene>
    <name evidence="2" type="ORF">SS1G_03470</name>
</gene>
<organism evidence="2 3">
    <name type="scientific">Sclerotinia sclerotiorum (strain ATCC 18683 / 1980 / Ss-1)</name>
    <name type="common">White mold</name>
    <name type="synonym">Whetzelinia sclerotiorum</name>
    <dbReference type="NCBI Taxonomy" id="665079"/>
    <lineage>
        <taxon>Eukaryota</taxon>
        <taxon>Fungi</taxon>
        <taxon>Dikarya</taxon>
        <taxon>Ascomycota</taxon>
        <taxon>Pezizomycotina</taxon>
        <taxon>Leotiomycetes</taxon>
        <taxon>Helotiales</taxon>
        <taxon>Sclerotiniaceae</taxon>
        <taxon>Sclerotinia</taxon>
    </lineage>
</organism>
<evidence type="ECO:0000313" key="2">
    <source>
        <dbReference type="EMBL" id="EDO00996.1"/>
    </source>
</evidence>
<dbReference type="Proteomes" id="UP000001312">
    <property type="component" value="Unassembled WGS sequence"/>
</dbReference>
<dbReference type="RefSeq" id="XP_001595381.1">
    <property type="nucleotide sequence ID" value="XM_001595331.1"/>
</dbReference>
<dbReference type="EMBL" id="CH476624">
    <property type="protein sequence ID" value="EDO00996.1"/>
    <property type="molecule type" value="Genomic_DNA"/>
</dbReference>
<protein>
    <submittedName>
        <fullName evidence="2">Uncharacterized protein</fullName>
    </submittedName>
</protein>
<dbReference type="InParanoid" id="A7EDT0"/>
<feature type="region of interest" description="Disordered" evidence="1">
    <location>
        <begin position="1"/>
        <end position="56"/>
    </location>
</feature>
<sequence length="246" mass="27860">MANPSQSDSDERHHELEGYHKPPYSPNLPRRSLINQGTFEEMNGDPSQSRNPKWAGGEKEMVVFRSQHRRPTGTSAGLEGQIITSPFPTLRLLISRHCTVEERNENTLFSIESPNKLSFSTEINSPGGASKSVATGESQVELLFTRIISEGGRVEDPWKTLKKIHQRDEEKTKRNAAQALLRLHSSQEKGHYNDTNLDIEARLNNEERVKGRMRHNKRLELNYAPLKTSKKVKGIELKATNESGRP</sequence>
<accession>A7EDT0</accession>
<proteinExistence type="predicted"/>
<dbReference type="KEGG" id="ssl:SS1G_03470"/>
<dbReference type="AlphaFoldDB" id="A7EDT0"/>
<dbReference type="HOGENOM" id="CLU_1129651_0_0_1"/>